<reference evidence="4" key="1">
    <citation type="submission" date="2018-11" db="EMBL/GenBank/DDBJ databases">
        <authorList>
            <person name="Alioto T."/>
            <person name="Alioto T."/>
        </authorList>
    </citation>
    <scope>NUCLEOTIDE SEQUENCE</scope>
</reference>
<evidence type="ECO:0000313" key="5">
    <source>
        <dbReference type="Proteomes" id="UP000596742"/>
    </source>
</evidence>
<feature type="region of interest" description="Disordered" evidence="2">
    <location>
        <begin position="179"/>
        <end position="207"/>
    </location>
</feature>
<dbReference type="AlphaFoldDB" id="A0A8B6F5M1"/>
<dbReference type="Gene3D" id="1.10.238.10">
    <property type="entry name" value="EF-hand"/>
    <property type="match status" value="1"/>
</dbReference>
<feature type="domain" description="EF-hand" evidence="3">
    <location>
        <begin position="61"/>
        <end position="88"/>
    </location>
</feature>
<name>A0A8B6F5M1_MYTGA</name>
<dbReference type="InterPro" id="IPR011992">
    <property type="entry name" value="EF-hand-dom_pair"/>
</dbReference>
<keyword evidence="1" id="KW-0106">Calcium</keyword>
<accession>A0A8B6F5M1</accession>
<evidence type="ECO:0000256" key="1">
    <source>
        <dbReference type="ARBA" id="ARBA00022837"/>
    </source>
</evidence>
<dbReference type="InterPro" id="IPR052580">
    <property type="entry name" value="Lipid_Hydrolase"/>
</dbReference>
<dbReference type="EMBL" id="UYJE01006326">
    <property type="protein sequence ID" value="VDI45080.1"/>
    <property type="molecule type" value="Genomic_DNA"/>
</dbReference>
<dbReference type="PROSITE" id="PS00018">
    <property type="entry name" value="EF_HAND_1"/>
    <property type="match status" value="1"/>
</dbReference>
<feature type="compositionally biased region" description="Acidic residues" evidence="2">
    <location>
        <begin position="183"/>
        <end position="198"/>
    </location>
</feature>
<proteinExistence type="predicted"/>
<dbReference type="OrthoDB" id="412240at2759"/>
<dbReference type="InterPro" id="IPR002048">
    <property type="entry name" value="EF_hand_dom"/>
</dbReference>
<organism evidence="4 5">
    <name type="scientific">Mytilus galloprovincialis</name>
    <name type="common">Mediterranean mussel</name>
    <dbReference type="NCBI Taxonomy" id="29158"/>
    <lineage>
        <taxon>Eukaryota</taxon>
        <taxon>Metazoa</taxon>
        <taxon>Spiralia</taxon>
        <taxon>Lophotrochozoa</taxon>
        <taxon>Mollusca</taxon>
        <taxon>Bivalvia</taxon>
        <taxon>Autobranchia</taxon>
        <taxon>Pteriomorphia</taxon>
        <taxon>Mytilida</taxon>
        <taxon>Mytiloidea</taxon>
        <taxon>Mytilidae</taxon>
        <taxon>Mytilinae</taxon>
        <taxon>Mytilus</taxon>
    </lineage>
</organism>
<evidence type="ECO:0000256" key="2">
    <source>
        <dbReference type="SAM" id="MobiDB-lite"/>
    </source>
</evidence>
<dbReference type="PANTHER" id="PTHR46394">
    <property type="entry name" value="ANNEXIN"/>
    <property type="match status" value="1"/>
</dbReference>
<dbReference type="PANTHER" id="PTHR46394:SF1">
    <property type="entry name" value="PNPLA DOMAIN-CONTAINING PROTEIN"/>
    <property type="match status" value="1"/>
</dbReference>
<sequence length="207" mass="23603">MAVGCFLKGTLKPQFGQRRQNYRTETRYAFKDVKPGGITEDEFTTEHANLLFGENCNAATAFEALDKDGNGEIQYHELVNFIQSTGICLQQRFLGYQRKDITGLFSFFDTLQNALLTNVKRVFVEERDFDRTVGINTGHVGTSDFVLEPEDRAYVVEQGRRSMESFLKYYAALNKLKKKTESISEDPGSENEEIDAPDDEKRPLNET</sequence>
<dbReference type="SUPFAM" id="SSF47473">
    <property type="entry name" value="EF-hand"/>
    <property type="match status" value="1"/>
</dbReference>
<protein>
    <recommendedName>
        <fullName evidence="3">EF-hand domain-containing protein</fullName>
    </recommendedName>
</protein>
<evidence type="ECO:0000259" key="3">
    <source>
        <dbReference type="PROSITE" id="PS50222"/>
    </source>
</evidence>
<dbReference type="Proteomes" id="UP000596742">
    <property type="component" value="Unassembled WGS sequence"/>
</dbReference>
<dbReference type="InterPro" id="IPR018247">
    <property type="entry name" value="EF_Hand_1_Ca_BS"/>
</dbReference>
<dbReference type="GO" id="GO:0005509">
    <property type="term" value="F:calcium ion binding"/>
    <property type="evidence" value="ECO:0007669"/>
    <property type="project" value="InterPro"/>
</dbReference>
<evidence type="ECO:0000313" key="4">
    <source>
        <dbReference type="EMBL" id="VDI45080.1"/>
    </source>
</evidence>
<comment type="caution">
    <text evidence="4">The sequence shown here is derived from an EMBL/GenBank/DDBJ whole genome shotgun (WGS) entry which is preliminary data.</text>
</comment>
<keyword evidence="5" id="KW-1185">Reference proteome</keyword>
<gene>
    <name evidence="4" type="ORF">MGAL_10B010597</name>
</gene>
<dbReference type="PROSITE" id="PS50222">
    <property type="entry name" value="EF_HAND_2"/>
    <property type="match status" value="1"/>
</dbReference>